<dbReference type="InterPro" id="IPR003439">
    <property type="entry name" value="ABC_transporter-like_ATP-bd"/>
</dbReference>
<dbReference type="SMART" id="SM00382">
    <property type="entry name" value="AAA"/>
    <property type="match status" value="1"/>
</dbReference>
<dbReference type="SUPFAM" id="SSF52540">
    <property type="entry name" value="P-loop containing nucleoside triphosphate hydrolases"/>
    <property type="match status" value="1"/>
</dbReference>
<keyword evidence="3" id="KW-1003">Cell membrane</keyword>
<proteinExistence type="inferred from homology"/>
<keyword evidence="6" id="KW-1278">Translocase</keyword>
<dbReference type="EMBL" id="PTIW01000002">
    <property type="protein sequence ID" value="PPK62615.1"/>
    <property type="molecule type" value="Genomic_DNA"/>
</dbReference>
<gene>
    <name evidence="9" type="ORF">B0F89_10217</name>
</gene>
<evidence type="ECO:0000256" key="3">
    <source>
        <dbReference type="ARBA" id="ARBA00022475"/>
    </source>
</evidence>
<dbReference type="GO" id="GO:0016887">
    <property type="term" value="F:ATP hydrolysis activity"/>
    <property type="evidence" value="ECO:0007669"/>
    <property type="project" value="InterPro"/>
</dbReference>
<keyword evidence="7" id="KW-0472">Membrane</keyword>
<evidence type="ECO:0000313" key="10">
    <source>
        <dbReference type="Proteomes" id="UP000239861"/>
    </source>
</evidence>
<dbReference type="PANTHER" id="PTHR43166:SF4">
    <property type="entry name" value="PHOSPHONATES IMPORT ATP-BINDING PROTEIN PHNC"/>
    <property type="match status" value="1"/>
</dbReference>
<evidence type="ECO:0000256" key="7">
    <source>
        <dbReference type="ARBA" id="ARBA00023136"/>
    </source>
</evidence>
<dbReference type="InterPro" id="IPR027417">
    <property type="entry name" value="P-loop_NTPase"/>
</dbReference>
<dbReference type="NCBIfam" id="TIGR02315">
    <property type="entry name" value="ABC_phnC"/>
    <property type="match status" value="1"/>
</dbReference>
<reference evidence="9 10" key="1">
    <citation type="submission" date="2018-02" db="EMBL/GenBank/DDBJ databases">
        <title>Subsurface microbial communities from deep shales in Ohio and West Virginia, USA.</title>
        <authorList>
            <person name="Wrighton K."/>
        </authorList>
    </citation>
    <scope>NUCLEOTIDE SEQUENCE [LARGE SCALE GENOMIC DNA]</scope>
    <source>
        <strain evidence="9 10">MARC-MIP3H16</strain>
    </source>
</reference>
<evidence type="ECO:0000256" key="2">
    <source>
        <dbReference type="ARBA" id="ARBA00022448"/>
    </source>
</evidence>
<organism evidence="9 10">
    <name type="scientific">Malaciobacter marinus</name>
    <dbReference type="NCBI Taxonomy" id="505249"/>
    <lineage>
        <taxon>Bacteria</taxon>
        <taxon>Pseudomonadati</taxon>
        <taxon>Campylobacterota</taxon>
        <taxon>Epsilonproteobacteria</taxon>
        <taxon>Campylobacterales</taxon>
        <taxon>Arcobacteraceae</taxon>
        <taxon>Malaciobacter</taxon>
    </lineage>
</organism>
<sequence>MVEKLNKSYAGTKVLNDISFSIEESSITSIIGSNGSGKSTLLRSLLRLIEPDSGNIHFLGDDITKIKKKKLRKVRAQVGFVFQKHNLVPKLSVLSNVIHGSLANKKGPRYWFESLSPKKCREEAMECLKAVGLEDFAKRKSTKISGGQSQRVAIARALMQKPQLILADEPVASLDPKNGEKIMKLFYNLAKEKNITLIFVSHNVDHALKYSDRIIGLNGGKIYIDKNSKECTKKEIGDIYE</sequence>
<keyword evidence="2" id="KW-0813">Transport</keyword>
<keyword evidence="4" id="KW-0547">Nucleotide-binding</keyword>
<dbReference type="GO" id="GO:0016020">
    <property type="term" value="C:membrane"/>
    <property type="evidence" value="ECO:0007669"/>
    <property type="project" value="InterPro"/>
</dbReference>
<evidence type="ECO:0000256" key="5">
    <source>
        <dbReference type="ARBA" id="ARBA00022840"/>
    </source>
</evidence>
<dbReference type="InterPro" id="IPR017871">
    <property type="entry name" value="ABC_transporter-like_CS"/>
</dbReference>
<dbReference type="PANTHER" id="PTHR43166">
    <property type="entry name" value="AMINO ACID IMPORT ATP-BINDING PROTEIN"/>
    <property type="match status" value="1"/>
</dbReference>
<dbReference type="InterPro" id="IPR050086">
    <property type="entry name" value="MetN_ABC_transporter-like"/>
</dbReference>
<dbReference type="Proteomes" id="UP000239861">
    <property type="component" value="Unassembled WGS sequence"/>
</dbReference>
<evidence type="ECO:0000313" key="9">
    <source>
        <dbReference type="EMBL" id="PPK62615.1"/>
    </source>
</evidence>
<dbReference type="InterPro" id="IPR003593">
    <property type="entry name" value="AAA+_ATPase"/>
</dbReference>
<dbReference type="AlphaFoldDB" id="A0AB36ZYX5"/>
<feature type="domain" description="ABC transporter" evidence="8">
    <location>
        <begin position="1"/>
        <end position="239"/>
    </location>
</feature>
<evidence type="ECO:0000256" key="4">
    <source>
        <dbReference type="ARBA" id="ARBA00022741"/>
    </source>
</evidence>
<comment type="caution">
    <text evidence="9">The sequence shown here is derived from an EMBL/GenBank/DDBJ whole genome shotgun (WGS) entry which is preliminary data.</text>
</comment>
<dbReference type="PROSITE" id="PS00211">
    <property type="entry name" value="ABC_TRANSPORTER_1"/>
    <property type="match status" value="1"/>
</dbReference>
<accession>A0AB36ZYX5</accession>
<dbReference type="Pfam" id="PF00005">
    <property type="entry name" value="ABC_tran"/>
    <property type="match status" value="1"/>
</dbReference>
<protein>
    <submittedName>
        <fullName evidence="9">Phosphonate transport system ATP-binding protein</fullName>
    </submittedName>
</protein>
<dbReference type="InterPro" id="IPR012693">
    <property type="entry name" value="ABC_transpr_PhnC"/>
</dbReference>
<evidence type="ECO:0000256" key="1">
    <source>
        <dbReference type="ARBA" id="ARBA00005417"/>
    </source>
</evidence>
<dbReference type="GO" id="GO:0005524">
    <property type="term" value="F:ATP binding"/>
    <property type="evidence" value="ECO:0007669"/>
    <property type="project" value="UniProtKB-KW"/>
</dbReference>
<dbReference type="PROSITE" id="PS50893">
    <property type="entry name" value="ABC_TRANSPORTER_2"/>
    <property type="match status" value="1"/>
</dbReference>
<evidence type="ECO:0000256" key="6">
    <source>
        <dbReference type="ARBA" id="ARBA00022967"/>
    </source>
</evidence>
<evidence type="ECO:0000259" key="8">
    <source>
        <dbReference type="PROSITE" id="PS50893"/>
    </source>
</evidence>
<dbReference type="RefSeq" id="WP_196778459.1">
    <property type="nucleotide sequence ID" value="NZ_PTIW01000002.1"/>
</dbReference>
<name>A0AB36ZYX5_9BACT</name>
<comment type="similarity">
    <text evidence="1">Belongs to the ABC transporter superfamily.</text>
</comment>
<keyword evidence="5 9" id="KW-0067">ATP-binding</keyword>
<dbReference type="Gene3D" id="3.40.50.300">
    <property type="entry name" value="P-loop containing nucleotide triphosphate hydrolases"/>
    <property type="match status" value="1"/>
</dbReference>
<dbReference type="GO" id="GO:0015416">
    <property type="term" value="F:ABC-type phosphonate transporter activity"/>
    <property type="evidence" value="ECO:0007669"/>
    <property type="project" value="InterPro"/>
</dbReference>